<dbReference type="AlphaFoldDB" id="A0A290WPK5"/>
<reference evidence="4 5" key="1">
    <citation type="submission" date="2017-09" db="EMBL/GenBank/DDBJ databases">
        <title>Complete genome sequence of Janthinobacterium svalbardensis PAMC 27463.</title>
        <authorList>
            <person name="Cho Y.-J."/>
            <person name="Cho A."/>
            <person name="Kim O.-S."/>
            <person name="Lee J.-I."/>
        </authorList>
    </citation>
    <scope>NUCLEOTIDE SEQUENCE [LARGE SCALE GENOMIC DNA]</scope>
    <source>
        <strain evidence="4 5">PAMC 27463</strain>
    </source>
</reference>
<dbReference type="InterPro" id="IPR009057">
    <property type="entry name" value="Homeodomain-like_sf"/>
</dbReference>
<dbReference type="PANTHER" id="PTHR43436">
    <property type="entry name" value="ARAC-FAMILY TRANSCRIPTIONAL REGULATOR"/>
    <property type="match status" value="1"/>
</dbReference>
<feature type="domain" description="HTH araC/xylS-type" evidence="3">
    <location>
        <begin position="194"/>
        <end position="292"/>
    </location>
</feature>
<dbReference type="InterPro" id="IPR009594">
    <property type="entry name" value="Tscrpt_reg_HTH_AraC_N"/>
</dbReference>
<dbReference type="Pfam" id="PF12833">
    <property type="entry name" value="HTH_18"/>
    <property type="match status" value="1"/>
</dbReference>
<dbReference type="PROSITE" id="PS01124">
    <property type="entry name" value="HTH_ARAC_FAMILY_2"/>
    <property type="match status" value="1"/>
</dbReference>
<dbReference type="Pfam" id="PF06719">
    <property type="entry name" value="AraC_N"/>
    <property type="match status" value="1"/>
</dbReference>
<keyword evidence="5" id="KW-1185">Reference proteome</keyword>
<name>A0A290WPK5_9BURK</name>
<keyword evidence="1" id="KW-0805">Transcription regulation</keyword>
<proteinExistence type="predicted"/>
<evidence type="ECO:0000256" key="2">
    <source>
        <dbReference type="ARBA" id="ARBA00023163"/>
    </source>
</evidence>
<dbReference type="EMBL" id="CP023422">
    <property type="protein sequence ID" value="ATD58765.1"/>
    <property type="molecule type" value="Genomic_DNA"/>
</dbReference>
<dbReference type="SUPFAM" id="SSF46689">
    <property type="entry name" value="Homeodomain-like"/>
    <property type="match status" value="2"/>
</dbReference>
<organism evidence="4 5">
    <name type="scientific">Janthinobacterium svalbardensis</name>
    <dbReference type="NCBI Taxonomy" id="368607"/>
    <lineage>
        <taxon>Bacteria</taxon>
        <taxon>Pseudomonadati</taxon>
        <taxon>Pseudomonadota</taxon>
        <taxon>Betaproteobacteria</taxon>
        <taxon>Burkholderiales</taxon>
        <taxon>Oxalobacteraceae</taxon>
        <taxon>Janthinobacterium</taxon>
    </lineage>
</organism>
<dbReference type="PANTHER" id="PTHR43436:SF1">
    <property type="entry name" value="TRANSCRIPTIONAL REGULATORY PROTEIN"/>
    <property type="match status" value="1"/>
</dbReference>
<gene>
    <name evidence="4" type="ORF">CNX70_00075</name>
</gene>
<accession>A0A290WPK5</accession>
<dbReference type="InterPro" id="IPR018060">
    <property type="entry name" value="HTH_AraC"/>
</dbReference>
<keyword evidence="2" id="KW-0804">Transcription</keyword>
<evidence type="ECO:0000313" key="4">
    <source>
        <dbReference type="EMBL" id="ATD58765.1"/>
    </source>
</evidence>
<dbReference type="KEGG" id="jsv:CNX70_00075"/>
<dbReference type="GO" id="GO:0043565">
    <property type="term" value="F:sequence-specific DNA binding"/>
    <property type="evidence" value="ECO:0007669"/>
    <property type="project" value="InterPro"/>
</dbReference>
<evidence type="ECO:0000256" key="1">
    <source>
        <dbReference type="ARBA" id="ARBA00023015"/>
    </source>
</evidence>
<dbReference type="RefSeq" id="WP_096232467.1">
    <property type="nucleotide sequence ID" value="NZ_CP023422.1"/>
</dbReference>
<sequence>MSTTPLAAAIAAHTATRNTPDGFYATDIAALKLMRIGEKTLPAYALYTPALCLAVQGAKQVMLGDALFDYGAMEFLIVSVDLPILGRVTHATPEHPFLALILELDVKLLQDVIRQLDGEAVAPGTAALGVFVGRLEEQAADCLLRLVQLLGQPRAIAMLAPSILRELYYWLLSSPQGEQLRRLVAPDSRTLRIAEAIHLMQADFAAPIGIGRLAALAGMSVSSFHAHFKSITSLTPLQYQKQLRLLQARRLIVTRAANASQAAYQVGYESASQFSREYTRMFGTPPSRERVVGDVIQH</sequence>
<dbReference type="Gene3D" id="1.10.10.60">
    <property type="entry name" value="Homeodomain-like"/>
    <property type="match status" value="2"/>
</dbReference>
<evidence type="ECO:0000313" key="5">
    <source>
        <dbReference type="Proteomes" id="UP000218437"/>
    </source>
</evidence>
<dbReference type="GO" id="GO:0003700">
    <property type="term" value="F:DNA-binding transcription factor activity"/>
    <property type="evidence" value="ECO:0007669"/>
    <property type="project" value="InterPro"/>
</dbReference>
<protein>
    <submittedName>
        <fullName evidence="4">AraC family transcriptional regulator</fullName>
    </submittedName>
</protein>
<evidence type="ECO:0000259" key="3">
    <source>
        <dbReference type="PROSITE" id="PS01124"/>
    </source>
</evidence>
<dbReference type="Proteomes" id="UP000218437">
    <property type="component" value="Chromosome"/>
</dbReference>
<dbReference type="SMART" id="SM00342">
    <property type="entry name" value="HTH_ARAC"/>
    <property type="match status" value="1"/>
</dbReference>